<evidence type="ECO:0000256" key="1">
    <source>
        <dbReference type="ARBA" id="ARBA00004496"/>
    </source>
</evidence>
<dbReference type="GO" id="GO:0016746">
    <property type="term" value="F:acyltransferase activity"/>
    <property type="evidence" value="ECO:0007669"/>
    <property type="project" value="UniProtKB-KW"/>
</dbReference>
<dbReference type="InterPro" id="IPR051321">
    <property type="entry name" value="PHA/PHB_synthase"/>
</dbReference>
<evidence type="ECO:0000256" key="3">
    <source>
        <dbReference type="ARBA" id="ARBA00022679"/>
    </source>
</evidence>
<dbReference type="InterPro" id="IPR010963">
    <property type="entry name" value="PHA_synth_I"/>
</dbReference>
<keyword evidence="2" id="KW-0963">Cytoplasm</keyword>
<keyword evidence="9" id="KW-1185">Reference proteome</keyword>
<dbReference type="Proteomes" id="UP000317496">
    <property type="component" value="Chromosome"/>
</dbReference>
<dbReference type="RefSeq" id="WP_144069631.1">
    <property type="nucleotide sequence ID" value="NZ_CP041636.1"/>
</dbReference>
<dbReference type="Gene3D" id="3.40.50.1820">
    <property type="entry name" value="alpha/beta hydrolase"/>
    <property type="match status" value="1"/>
</dbReference>
<dbReference type="GO" id="GO:0042619">
    <property type="term" value="P:poly-hydroxybutyrate biosynthetic process"/>
    <property type="evidence" value="ECO:0007669"/>
    <property type="project" value="InterPro"/>
</dbReference>
<comment type="subcellular location">
    <subcellularLocation>
        <location evidence="1">Cytoplasm</location>
    </subcellularLocation>
</comment>
<dbReference type="PANTHER" id="PTHR36837:SF5">
    <property type="entry name" value="POLY-3-HYDROXYBUTYRATE SYNTHASE"/>
    <property type="match status" value="1"/>
</dbReference>
<keyword evidence="3" id="KW-0808">Transferase</keyword>
<dbReference type="Pfam" id="PF07167">
    <property type="entry name" value="PhaC_N"/>
    <property type="match status" value="1"/>
</dbReference>
<evidence type="ECO:0000259" key="7">
    <source>
        <dbReference type="Pfam" id="PF07167"/>
    </source>
</evidence>
<dbReference type="Pfam" id="PF00561">
    <property type="entry name" value="Abhydrolase_1"/>
    <property type="match status" value="1"/>
</dbReference>
<protein>
    <submittedName>
        <fullName evidence="8">Class I poly(R)-hydroxyalkanoic acid synthase</fullName>
    </submittedName>
</protein>
<feature type="region of interest" description="Disordered" evidence="5">
    <location>
        <begin position="33"/>
        <end position="68"/>
    </location>
</feature>
<dbReference type="InterPro" id="IPR029058">
    <property type="entry name" value="AB_hydrolase_fold"/>
</dbReference>
<evidence type="ECO:0000313" key="9">
    <source>
        <dbReference type="Proteomes" id="UP000317496"/>
    </source>
</evidence>
<evidence type="ECO:0000256" key="5">
    <source>
        <dbReference type="SAM" id="MobiDB-lite"/>
    </source>
</evidence>
<reference evidence="8 9" key="1">
    <citation type="submission" date="2019-07" db="EMBL/GenBank/DDBJ databases">
        <title>Genome sequencing for Ferrovibrio sp. K5.</title>
        <authorList>
            <person name="Park S.-J."/>
        </authorList>
    </citation>
    <scope>NUCLEOTIDE SEQUENCE [LARGE SCALE GENOMIC DNA]</scope>
    <source>
        <strain evidence="8 9">K5</strain>
    </source>
</reference>
<accession>A0A516H4T5</accession>
<keyword evidence="4" id="KW-0012">Acyltransferase</keyword>
<feature type="domain" description="AB hydrolase-1" evidence="6">
    <location>
        <begin position="300"/>
        <end position="537"/>
    </location>
</feature>
<evidence type="ECO:0000256" key="2">
    <source>
        <dbReference type="ARBA" id="ARBA00022490"/>
    </source>
</evidence>
<gene>
    <name evidence="8" type="primary">phaC</name>
    <name evidence="8" type="ORF">FNB15_15785</name>
</gene>
<evidence type="ECO:0000259" key="6">
    <source>
        <dbReference type="Pfam" id="PF00561"/>
    </source>
</evidence>
<feature type="region of interest" description="Disordered" evidence="5">
    <location>
        <begin position="1"/>
        <end position="20"/>
    </location>
</feature>
<proteinExistence type="predicted"/>
<dbReference type="InterPro" id="IPR000073">
    <property type="entry name" value="AB_hydrolase_1"/>
</dbReference>
<evidence type="ECO:0000313" key="8">
    <source>
        <dbReference type="EMBL" id="QDO98650.1"/>
    </source>
</evidence>
<dbReference type="GO" id="GO:0005737">
    <property type="term" value="C:cytoplasm"/>
    <property type="evidence" value="ECO:0007669"/>
    <property type="project" value="UniProtKB-SubCell"/>
</dbReference>
<dbReference type="OrthoDB" id="7208816at2"/>
<dbReference type="InterPro" id="IPR010941">
    <property type="entry name" value="PhaC_N"/>
</dbReference>
<dbReference type="AlphaFoldDB" id="A0A516H4T5"/>
<dbReference type="EMBL" id="CP041636">
    <property type="protein sequence ID" value="QDO98650.1"/>
    <property type="molecule type" value="Genomic_DNA"/>
</dbReference>
<dbReference type="NCBIfam" id="TIGR01838">
    <property type="entry name" value="PHA_synth_I"/>
    <property type="match status" value="1"/>
</dbReference>
<feature type="compositionally biased region" description="Basic and acidic residues" evidence="5">
    <location>
        <begin position="1"/>
        <end position="16"/>
    </location>
</feature>
<name>A0A516H4T5_9PROT</name>
<dbReference type="PANTHER" id="PTHR36837">
    <property type="entry name" value="POLY(3-HYDROXYALKANOATE) POLYMERASE SUBUNIT PHAC"/>
    <property type="match status" value="1"/>
</dbReference>
<evidence type="ECO:0000256" key="4">
    <source>
        <dbReference type="ARBA" id="ARBA00023315"/>
    </source>
</evidence>
<dbReference type="SUPFAM" id="SSF53474">
    <property type="entry name" value="alpha/beta-Hydrolases"/>
    <property type="match status" value="1"/>
</dbReference>
<organism evidence="8 9">
    <name type="scientific">Ferrovibrio terrae</name>
    <dbReference type="NCBI Taxonomy" id="2594003"/>
    <lineage>
        <taxon>Bacteria</taxon>
        <taxon>Pseudomonadati</taxon>
        <taxon>Pseudomonadota</taxon>
        <taxon>Alphaproteobacteria</taxon>
        <taxon>Rhodospirillales</taxon>
        <taxon>Rhodospirillaceae</taxon>
        <taxon>Ferrovibrio</taxon>
    </lineage>
</organism>
<dbReference type="KEGG" id="fer:FNB15_15785"/>
<feature type="domain" description="Poly-beta-hydroxybutyrate polymerase N-terminal" evidence="7">
    <location>
        <begin position="126"/>
        <end position="297"/>
    </location>
</feature>
<sequence length="619" mass="69820">MAKQPDSGKPETDIKLPDPAAWARNWARITEQSQKLMADMAARQQPEAKQPPQGPLGAPLHAPANPDPLNVGGAFMEIAQHLMADPNRLAEAQMKLWQDYAKLWANTTDRFLGRPAAPLVEPDKGDKRFKDAGWQDGPVFDFLKQSYLLTSRWVQSTMSQAEGVDPKVARKAEFYAKQFLDALSPSNFVLTNPEVMRATIESNGENLVKGWENLLEDIERGKGKLAVKMVDSKAFTVGETIATTPGKVVYQNDLMQLLQFEPTTKQVYQRPLFIVPPWINKYYILDLKPQNSFIRWMVDKGYTVFVVSWNMPDETTVDKTFESYMREGILEGLDAVKKATGEDEVTAIGYCIGGTLMASTLAWMAQKKIDRIKAVTFFAAQVDFTEAGELSVFTDEETLTYLENLMAEKGYLDGGEMATTFNMLRANDLIWSFVVNNYLLGREPFPFDLLYWNADCTRMPAKMHAFYLRNMYQKNLLSQPGQLELAGEKLDLRQIKIPVYLQASKDDHIAPYKSVYKATQLYGGPVRFMMAGSGHIAGVINHPDAKKYQHWLNDTKTNPPNVEDWIKGAKEYPGSWWNDWDAWLAPKSGDKVPARKPGDGKLKVIEAAPGSYVKKRIVD</sequence>